<evidence type="ECO:0000313" key="4">
    <source>
        <dbReference type="Proteomes" id="UP000663889"/>
    </source>
</evidence>
<reference evidence="2" key="1">
    <citation type="submission" date="2021-02" db="EMBL/GenBank/DDBJ databases">
        <authorList>
            <person name="Nowell W R."/>
        </authorList>
    </citation>
    <scope>NUCLEOTIDE SEQUENCE</scope>
</reference>
<dbReference type="EMBL" id="CAJNOU010001437">
    <property type="protein sequence ID" value="CAF1204096.1"/>
    <property type="molecule type" value="Genomic_DNA"/>
</dbReference>
<feature type="region of interest" description="Disordered" evidence="1">
    <location>
        <begin position="1"/>
        <end position="40"/>
    </location>
</feature>
<feature type="compositionally biased region" description="Basic residues" evidence="1">
    <location>
        <begin position="1"/>
        <end position="29"/>
    </location>
</feature>
<proteinExistence type="predicted"/>
<sequence>MQQSKHSKHHNDYQHHHHHRHRHHHRSKRSSPIPINGDNTDQYLYHNGYHQTTIPTPIPLPLSPMIQCSAYFIHRLDLDNYTVNTLRQTVDRIVSGPKSKGLKVKLSLPDDGLIIDNIPDPNQSWMYKRSELLYFWYDSHYLNIVVIITNNRSSYHATGLYSASIFRLRGNESVQLFIQRAQEFFAHLSTFPMSKSSSKILPTQGISVDNWITDNGKIKRKDRTKHHSITRKEPDIELTRSLQTSPVRATSRTEFEPEKLKTTDSSLNLYNHRTFNETPMLNDAQIANLMKFDNNYNHINDNNILSPSNNNINNNNNISGDLVAVLIRELKELRTEIAELKFEARYTPVHTTMASPPFIFDGIKESLNSSPSFVKLRLHSDIDAETQTDFGLMNHQQQEFSNKNKTSITNTKKKERSNKTINRYISSNNIESNQQDPKLMNFSSTNGSSNGIISSSTTQDEYRTKTNLLKPRGLLRPSENGHTHSNNSISSKIFDKNKIISNSIEEDSSLKMTSVTVEKEIPKLFPTKVYSAPIDGKSSLTIKHSDITNFRPSLIGTVTHPEHFYENIPISIKTDSNQNFFINGNNQKEKTSQLYVNITNDPNTELQQQYLTQLFGTQRGLSLLLQRQSTSSNSPSLSEEDNSIIQDTTSNNHQYGQPVVFANYLTNPLFNVDKELLANTIANQFGVDYNSPYLSQLIANQHLFVTDKRTFANMIWQITPEEEEALCASPITIASNIIIKNTYDSNNSIAKSILKSNRHSRSISKKSRITWDNTLE</sequence>
<dbReference type="AlphaFoldDB" id="A0A814WLV8"/>
<evidence type="ECO:0000313" key="2">
    <source>
        <dbReference type="EMBL" id="CAF1204096.1"/>
    </source>
</evidence>
<dbReference type="Proteomes" id="UP000663874">
    <property type="component" value="Unassembled WGS sequence"/>
</dbReference>
<gene>
    <name evidence="3" type="ORF">FNK824_LOCUS21473</name>
    <name evidence="2" type="ORF">SEV965_LOCUS21312</name>
</gene>
<accession>A0A814WLV8</accession>
<protein>
    <submittedName>
        <fullName evidence="2">Uncharacterized protein</fullName>
    </submittedName>
</protein>
<comment type="caution">
    <text evidence="2">The sequence shown here is derived from an EMBL/GenBank/DDBJ whole genome shotgun (WGS) entry which is preliminary data.</text>
</comment>
<evidence type="ECO:0000313" key="3">
    <source>
        <dbReference type="EMBL" id="CAF3918297.1"/>
    </source>
</evidence>
<name>A0A814WLV8_9BILA</name>
<dbReference type="EMBL" id="CAJOBE010004144">
    <property type="protein sequence ID" value="CAF3918297.1"/>
    <property type="molecule type" value="Genomic_DNA"/>
</dbReference>
<organism evidence="2 4">
    <name type="scientific">Rotaria sordida</name>
    <dbReference type="NCBI Taxonomy" id="392033"/>
    <lineage>
        <taxon>Eukaryota</taxon>
        <taxon>Metazoa</taxon>
        <taxon>Spiralia</taxon>
        <taxon>Gnathifera</taxon>
        <taxon>Rotifera</taxon>
        <taxon>Eurotatoria</taxon>
        <taxon>Bdelloidea</taxon>
        <taxon>Philodinida</taxon>
        <taxon>Philodinidae</taxon>
        <taxon>Rotaria</taxon>
    </lineage>
</organism>
<dbReference type="Proteomes" id="UP000663889">
    <property type="component" value="Unassembled WGS sequence"/>
</dbReference>
<evidence type="ECO:0000256" key="1">
    <source>
        <dbReference type="SAM" id="MobiDB-lite"/>
    </source>
</evidence>